<name>A0A5Q6RQX8_9ACTN</name>
<dbReference type="Proteomes" id="UP000307768">
    <property type="component" value="Unassembled WGS sequence"/>
</dbReference>
<dbReference type="InterPro" id="IPR029058">
    <property type="entry name" value="AB_hydrolase_fold"/>
</dbReference>
<accession>A0A5Q6RQX8</accession>
<comment type="caution">
    <text evidence="1">The sequence shown here is derived from an EMBL/GenBank/DDBJ whole genome shotgun (WGS) entry which is preliminary data.</text>
</comment>
<dbReference type="EMBL" id="VDFQ02000005">
    <property type="protein sequence ID" value="KAA1420488.1"/>
    <property type="molecule type" value="Genomic_DNA"/>
</dbReference>
<protein>
    <submittedName>
        <fullName evidence="1">Alpha/beta hydrolase</fullName>
    </submittedName>
</protein>
<evidence type="ECO:0000313" key="1">
    <source>
        <dbReference type="EMBL" id="KAA1420488.1"/>
    </source>
</evidence>
<dbReference type="OrthoDB" id="569821at2"/>
<organism evidence="1 2">
    <name type="scientific">Mumia zhuanghuii</name>
    <dbReference type="NCBI Taxonomy" id="2585211"/>
    <lineage>
        <taxon>Bacteria</taxon>
        <taxon>Bacillati</taxon>
        <taxon>Actinomycetota</taxon>
        <taxon>Actinomycetes</taxon>
        <taxon>Propionibacteriales</taxon>
        <taxon>Nocardioidaceae</taxon>
        <taxon>Mumia</taxon>
    </lineage>
</organism>
<sequence length="342" mass="35452">MTDPALDRAVLVRAVRTAVRVPSADAPYDTAHVTVRYPALPAQNTVERMSGRLQADATGAPYPVAVLLSGINVGADAYAWLAVRLVEAGFVAVTYDWVGELFPATEQTPADHGLTPGVDIGAVGPDTYGTRPTTPALRPVLDAVAALGEDGPLAGMIDTGAVALFGHSAGGTVALQSARPAWFPEIRAVATYAAHTMASQMLGHPPSTLLPAPVEVPVLLAAGTSDGVVAASAVRYGEDPAATDRDPITATWSQAVPATTEAWLVHLDGATHMLAAHPQDPSTARGFLEGPPTGDADAQRDALATTICTFFAAHVRGDAAAKDALELLAEQPRSEIAEIRRR</sequence>
<reference evidence="1 2" key="1">
    <citation type="submission" date="2019-09" db="EMBL/GenBank/DDBJ databases">
        <title>Mumia zhuanghuii sp. nov. isolated from the intestinal contents of plateau pika (Ochotona curzoniae) in the Qinghai-Tibet plateau of China.</title>
        <authorList>
            <person name="Tian Z."/>
        </authorList>
    </citation>
    <scope>NUCLEOTIDE SEQUENCE [LARGE SCALE GENOMIC DNA]</scope>
    <source>
        <strain evidence="2">350</strain>
    </source>
</reference>
<dbReference type="Gene3D" id="3.40.50.1820">
    <property type="entry name" value="alpha/beta hydrolase"/>
    <property type="match status" value="1"/>
</dbReference>
<dbReference type="RefSeq" id="WP_149770657.1">
    <property type="nucleotide sequence ID" value="NZ_VDFQ02000005.1"/>
</dbReference>
<dbReference type="GO" id="GO:0016787">
    <property type="term" value="F:hydrolase activity"/>
    <property type="evidence" value="ECO:0007669"/>
    <property type="project" value="UniProtKB-KW"/>
</dbReference>
<keyword evidence="1" id="KW-0378">Hydrolase</keyword>
<evidence type="ECO:0000313" key="2">
    <source>
        <dbReference type="Proteomes" id="UP000307768"/>
    </source>
</evidence>
<gene>
    <name evidence="1" type="ORF">FE697_016130</name>
</gene>
<dbReference type="AlphaFoldDB" id="A0A5Q6RQX8"/>
<proteinExistence type="predicted"/>
<dbReference type="SUPFAM" id="SSF53474">
    <property type="entry name" value="alpha/beta-Hydrolases"/>
    <property type="match status" value="1"/>
</dbReference>